<sequence>MKYLFNNCIFYSIQEICSYITDNGHSDDGRFQLAMFDALSFEEQPTQEEWNNAFIDHFQVEVVTDMSIHVEIIKFKNQIAHVLVDGVFTEEYEVQRDNRGCYMVIEDNGGDFDKYYLLDFVC</sequence>
<name>A0A4Y8IKX4_9BACI</name>
<comment type="caution">
    <text evidence="1">The sequence shown here is derived from an EMBL/GenBank/DDBJ whole genome shotgun (WGS) entry which is preliminary data.</text>
</comment>
<evidence type="ECO:0000313" key="2">
    <source>
        <dbReference type="Proteomes" id="UP000297975"/>
    </source>
</evidence>
<proteinExistence type="predicted"/>
<evidence type="ECO:0000313" key="1">
    <source>
        <dbReference type="EMBL" id="TFB21794.1"/>
    </source>
</evidence>
<dbReference type="RefSeq" id="WP_134339938.1">
    <property type="nucleotide sequence ID" value="NZ_SOPW01000007.1"/>
</dbReference>
<accession>A0A4Y8IKX4</accession>
<dbReference type="EMBL" id="SOPW01000007">
    <property type="protein sequence ID" value="TFB21794.1"/>
    <property type="molecule type" value="Genomic_DNA"/>
</dbReference>
<organism evidence="1 2">
    <name type="scientific">Filobacillus milosensis</name>
    <dbReference type="NCBI Taxonomy" id="94137"/>
    <lineage>
        <taxon>Bacteria</taxon>
        <taxon>Bacillati</taxon>
        <taxon>Bacillota</taxon>
        <taxon>Bacilli</taxon>
        <taxon>Bacillales</taxon>
        <taxon>Bacillaceae</taxon>
        <taxon>Filobacillus</taxon>
    </lineage>
</organism>
<gene>
    <name evidence="1" type="ORF">E3U55_08190</name>
</gene>
<reference evidence="1 2" key="1">
    <citation type="submission" date="2019-03" db="EMBL/GenBank/DDBJ databases">
        <authorList>
            <person name="He R.-H."/>
        </authorList>
    </citation>
    <scope>NUCLEOTIDE SEQUENCE [LARGE SCALE GENOMIC DNA]</scope>
    <source>
        <strain evidence="2">SH 714</strain>
    </source>
</reference>
<dbReference type="Proteomes" id="UP000297975">
    <property type="component" value="Unassembled WGS sequence"/>
</dbReference>
<keyword evidence="2" id="KW-1185">Reference proteome</keyword>
<protein>
    <submittedName>
        <fullName evidence="1">Uncharacterized protein</fullName>
    </submittedName>
</protein>
<dbReference type="AlphaFoldDB" id="A0A4Y8IKX4"/>